<dbReference type="Pfam" id="PF03592">
    <property type="entry name" value="Terminase_2"/>
    <property type="match status" value="1"/>
</dbReference>
<dbReference type="PANTHER" id="PTHR41328:SF2">
    <property type="entry name" value="TERMINASE SMALL SUBUNIT"/>
    <property type="match status" value="1"/>
</dbReference>
<evidence type="ECO:0000256" key="2">
    <source>
        <dbReference type="ARBA" id="ARBA00023219"/>
    </source>
</evidence>
<organism evidence="3">
    <name type="scientific">bioreactor metagenome</name>
    <dbReference type="NCBI Taxonomy" id="1076179"/>
    <lineage>
        <taxon>unclassified sequences</taxon>
        <taxon>metagenomes</taxon>
        <taxon>ecological metagenomes</taxon>
    </lineage>
</organism>
<evidence type="ECO:0000313" key="3">
    <source>
        <dbReference type="EMBL" id="MPM95807.1"/>
    </source>
</evidence>
<dbReference type="AlphaFoldDB" id="A0A645E295"/>
<name>A0A645E295_9ZZZZ</name>
<proteinExistence type="predicted"/>
<dbReference type="InterPro" id="IPR038713">
    <property type="entry name" value="Terminase_Gp1_N_sf"/>
</dbReference>
<gene>
    <name evidence="3" type="ORF">SDC9_142962</name>
</gene>
<keyword evidence="1" id="KW-1188">Viral release from host cell</keyword>
<dbReference type="EMBL" id="VSSQ01042256">
    <property type="protein sequence ID" value="MPM95807.1"/>
    <property type="molecule type" value="Genomic_DNA"/>
</dbReference>
<dbReference type="GO" id="GO:0051276">
    <property type="term" value="P:chromosome organization"/>
    <property type="evidence" value="ECO:0007669"/>
    <property type="project" value="InterPro"/>
</dbReference>
<evidence type="ECO:0008006" key="4">
    <source>
        <dbReference type="Google" id="ProtNLM"/>
    </source>
</evidence>
<dbReference type="Gene3D" id="1.10.10.1400">
    <property type="entry name" value="Terminase, small subunit, N-terminal DNA-binding domain, HTH motif"/>
    <property type="match status" value="1"/>
</dbReference>
<accession>A0A645E295</accession>
<dbReference type="InterPro" id="IPR005335">
    <property type="entry name" value="Terminase_ssu"/>
</dbReference>
<dbReference type="InterPro" id="IPR052404">
    <property type="entry name" value="SPP1-like_terminase"/>
</dbReference>
<reference evidence="3" key="1">
    <citation type="submission" date="2019-08" db="EMBL/GenBank/DDBJ databases">
        <authorList>
            <person name="Kucharzyk K."/>
            <person name="Murdoch R.W."/>
            <person name="Higgins S."/>
            <person name="Loffler F."/>
        </authorList>
    </citation>
    <scope>NUCLEOTIDE SEQUENCE</scope>
</reference>
<protein>
    <recommendedName>
        <fullName evidence="4">Terminase small subunit</fullName>
    </recommendedName>
</protein>
<sequence length="199" mass="22240">MYLINIMLKLEPLNLVVQGFLYLKEGGVVFMAKLTKKQQRFVEEYLIDLNATQAAIRAGYSTESAKEIGCENLTKPNIKEAIDREMAERSKRTGINADRIIQELAKIAFLNPTDVIDMDEATIRGTSKREDTAAIASVKVKRIPTDNGDIVEREVKTYDKIKALDLLGKHIGLFTDKLKVEGAIPIVIQDDLGADDEDE</sequence>
<dbReference type="PANTHER" id="PTHR41328">
    <property type="entry name" value="TERMINASE SMALL SUBUNIT-RELATED"/>
    <property type="match status" value="1"/>
</dbReference>
<comment type="caution">
    <text evidence="3">The sequence shown here is derived from an EMBL/GenBank/DDBJ whole genome shotgun (WGS) entry which is preliminary data.</text>
</comment>
<keyword evidence="2" id="KW-0231">Viral genome packaging</keyword>
<evidence type="ECO:0000256" key="1">
    <source>
        <dbReference type="ARBA" id="ARBA00022612"/>
    </source>
</evidence>